<reference evidence="2" key="2">
    <citation type="submission" date="2018-05" db="EMBL/GenBank/DDBJ databases">
        <title>OpunRS2 (Oryza punctata Reference Sequence Version 2).</title>
        <authorList>
            <person name="Zhang J."/>
            <person name="Kudrna D."/>
            <person name="Lee S."/>
            <person name="Talag J."/>
            <person name="Welchert J."/>
            <person name="Wing R.A."/>
        </authorList>
    </citation>
    <scope>NUCLEOTIDE SEQUENCE [LARGE SCALE GENOMIC DNA]</scope>
</reference>
<evidence type="ECO:0000313" key="2">
    <source>
        <dbReference type="EnsemblPlants" id="OPUNC03G02730.1"/>
    </source>
</evidence>
<proteinExistence type="predicted"/>
<feature type="compositionally biased region" description="Gly residues" evidence="1">
    <location>
        <begin position="40"/>
        <end position="50"/>
    </location>
</feature>
<dbReference type="AlphaFoldDB" id="A0A0E0K8J0"/>
<protein>
    <submittedName>
        <fullName evidence="2">Uncharacterized protein</fullName>
    </submittedName>
</protein>
<dbReference type="EnsemblPlants" id="OPUNC03G02730.1">
    <property type="protein sequence ID" value="OPUNC03G02730.1"/>
    <property type="gene ID" value="OPUNC03G02730"/>
</dbReference>
<sequence length="156" mass="17359">MRRKQQDERRRPCSLARGMDGDRRRRRWRRMRQDERQMGIGSGGGGGGCGMTSDGWGWAQALEETQASDPNWPLEIAELKANASLYSGKRLDNKELNVLHLPPRGQCHPADSSLGRSVDEGSRVETIRIGGAGIFGGVWGKEEEEAAERTTRQPVD</sequence>
<feature type="compositionally biased region" description="Basic and acidic residues" evidence="1">
    <location>
        <begin position="1"/>
        <end position="11"/>
    </location>
</feature>
<accession>A0A0E0K8J0</accession>
<dbReference type="HOGENOM" id="CLU_1689549_0_0_1"/>
<organism evidence="2">
    <name type="scientific">Oryza punctata</name>
    <name type="common">Red rice</name>
    <dbReference type="NCBI Taxonomy" id="4537"/>
    <lineage>
        <taxon>Eukaryota</taxon>
        <taxon>Viridiplantae</taxon>
        <taxon>Streptophyta</taxon>
        <taxon>Embryophyta</taxon>
        <taxon>Tracheophyta</taxon>
        <taxon>Spermatophyta</taxon>
        <taxon>Magnoliopsida</taxon>
        <taxon>Liliopsida</taxon>
        <taxon>Poales</taxon>
        <taxon>Poaceae</taxon>
        <taxon>BOP clade</taxon>
        <taxon>Oryzoideae</taxon>
        <taxon>Oryzeae</taxon>
        <taxon>Oryzinae</taxon>
        <taxon>Oryza</taxon>
    </lineage>
</organism>
<dbReference type="Proteomes" id="UP000026962">
    <property type="component" value="Chromosome 3"/>
</dbReference>
<evidence type="ECO:0000313" key="3">
    <source>
        <dbReference type="Proteomes" id="UP000026962"/>
    </source>
</evidence>
<feature type="region of interest" description="Disordered" evidence="1">
    <location>
        <begin position="1"/>
        <end position="64"/>
    </location>
</feature>
<name>A0A0E0K8J0_ORYPU</name>
<dbReference type="Gramene" id="OPUNC03G02730.1">
    <property type="protein sequence ID" value="OPUNC03G02730.1"/>
    <property type="gene ID" value="OPUNC03G02730"/>
</dbReference>
<reference evidence="2" key="1">
    <citation type="submission" date="2015-04" db="UniProtKB">
        <authorList>
            <consortium name="EnsemblPlants"/>
        </authorList>
    </citation>
    <scope>IDENTIFICATION</scope>
</reference>
<evidence type="ECO:0000256" key="1">
    <source>
        <dbReference type="SAM" id="MobiDB-lite"/>
    </source>
</evidence>
<keyword evidence="3" id="KW-1185">Reference proteome</keyword>